<dbReference type="AlphaFoldDB" id="A0A8T4L5W3"/>
<dbReference type="Proteomes" id="UP000675968">
    <property type="component" value="Unassembled WGS sequence"/>
</dbReference>
<accession>A0A8T4L5W3</accession>
<dbReference type="EMBL" id="JAGVWC010000008">
    <property type="protein sequence ID" value="MBS3061252.1"/>
    <property type="molecule type" value="Genomic_DNA"/>
</dbReference>
<evidence type="ECO:0000313" key="3">
    <source>
        <dbReference type="Proteomes" id="UP000675968"/>
    </source>
</evidence>
<feature type="region of interest" description="Disordered" evidence="1">
    <location>
        <begin position="168"/>
        <end position="203"/>
    </location>
</feature>
<evidence type="ECO:0000313" key="2">
    <source>
        <dbReference type="EMBL" id="MBS3061252.1"/>
    </source>
</evidence>
<evidence type="ECO:0000256" key="1">
    <source>
        <dbReference type="SAM" id="MobiDB-lite"/>
    </source>
</evidence>
<protein>
    <submittedName>
        <fullName evidence="2">Uncharacterized protein</fullName>
    </submittedName>
</protein>
<reference evidence="2" key="2">
    <citation type="submission" date="2021-05" db="EMBL/GenBank/DDBJ databases">
        <title>Protein family content uncovers lineage relationships and bacterial pathway maintenance mechanisms in DPANN archaea.</title>
        <authorList>
            <person name="Castelle C.J."/>
            <person name="Meheust R."/>
            <person name="Jaffe A.L."/>
            <person name="Seitz K."/>
            <person name="Gong X."/>
            <person name="Baker B.J."/>
            <person name="Banfield J.F."/>
        </authorList>
    </citation>
    <scope>NUCLEOTIDE SEQUENCE</scope>
    <source>
        <strain evidence="2">RIFCSPLOWO2_01_FULL_AR10_48_17</strain>
    </source>
</reference>
<sequence>MSKPIAKKVGDRRMVERRVKINSIGTVTRPNEGGIVPIYWRQQEGATNNRRQGERRTGKVDRRKETITRRSGNERRQSQRGIVKWYAEIPNGAKEALLKQIQQDEKQGRSFTRRGSQNRIIVMDKKDFQSLKNKRRFHKIEYKGKLYVPEGIGSGKGRTVPRVQVGKMYLTERRKRDKGGKRYGPLKYAERRKSPGRRATDKN</sequence>
<comment type="caution">
    <text evidence="2">The sequence shown here is derived from an EMBL/GenBank/DDBJ whole genome shotgun (WGS) entry which is preliminary data.</text>
</comment>
<feature type="compositionally biased region" description="Basic and acidic residues" evidence="1">
    <location>
        <begin position="188"/>
        <end position="203"/>
    </location>
</feature>
<proteinExistence type="predicted"/>
<feature type="region of interest" description="Disordered" evidence="1">
    <location>
        <begin position="44"/>
        <end position="79"/>
    </location>
</feature>
<name>A0A8T4L5W3_9ARCH</name>
<feature type="compositionally biased region" description="Basic and acidic residues" evidence="1">
    <location>
        <begin position="51"/>
        <end position="77"/>
    </location>
</feature>
<organism evidence="2 3">
    <name type="scientific">Candidatus Iainarchaeum sp</name>
    <dbReference type="NCBI Taxonomy" id="3101447"/>
    <lineage>
        <taxon>Archaea</taxon>
        <taxon>Candidatus Iainarchaeota</taxon>
        <taxon>Candidatus Iainarchaeia</taxon>
        <taxon>Candidatus Iainarchaeales</taxon>
        <taxon>Candidatus Iainarchaeaceae</taxon>
        <taxon>Candidatus Iainarchaeum</taxon>
    </lineage>
</organism>
<reference evidence="2" key="1">
    <citation type="submission" date="2021-03" db="EMBL/GenBank/DDBJ databases">
        <authorList>
            <person name="Jaffe A."/>
        </authorList>
    </citation>
    <scope>NUCLEOTIDE SEQUENCE</scope>
    <source>
        <strain evidence="2">RIFCSPLOWO2_01_FULL_AR10_48_17</strain>
    </source>
</reference>
<gene>
    <name evidence="2" type="ORF">J4215_01575</name>
</gene>